<organism evidence="3 4">
    <name type="scientific">Bacillus subtilis</name>
    <dbReference type="NCBI Taxonomy" id="1423"/>
    <lineage>
        <taxon>Bacteria</taxon>
        <taxon>Bacillati</taxon>
        <taxon>Bacillota</taxon>
        <taxon>Bacilli</taxon>
        <taxon>Bacillales</taxon>
        <taxon>Bacillaceae</taxon>
        <taxon>Bacillus</taxon>
    </lineage>
</organism>
<evidence type="ECO:0000256" key="1">
    <source>
        <dbReference type="SAM" id="MobiDB-lite"/>
    </source>
</evidence>
<dbReference type="AlphaFoldDB" id="A0AAQ3ESG3"/>
<feature type="transmembrane region" description="Helical" evidence="2">
    <location>
        <begin position="6"/>
        <end position="25"/>
    </location>
</feature>
<dbReference type="RefSeq" id="WP_103330434.1">
    <property type="nucleotide sequence ID" value="NZ_CAJNQU020000001.1"/>
</dbReference>
<feature type="region of interest" description="Disordered" evidence="1">
    <location>
        <begin position="58"/>
        <end position="88"/>
    </location>
</feature>
<accession>A0AAQ3ESG3</accession>
<protein>
    <submittedName>
        <fullName evidence="3">Uncharacterized protein</fullName>
    </submittedName>
</protein>
<keyword evidence="2" id="KW-1133">Transmembrane helix</keyword>
<reference evidence="3" key="1">
    <citation type="submission" date="2023-05" db="EMBL/GenBank/DDBJ databases">
        <title>Complete genome sequence of Bacillus subtilis SRCM117797 isolated from Soybean paste.</title>
        <authorList>
            <person name="Abraha H.B."/>
            <person name="Kim K.-P."/>
            <person name="Ryu M.-S."/>
            <person name="Jeong D.-Y."/>
        </authorList>
    </citation>
    <scope>NUCLEOTIDE SEQUENCE</scope>
    <source>
        <strain evidence="3">SRCM117797</strain>
    </source>
</reference>
<gene>
    <name evidence="3" type="ORF">QL281_04665</name>
</gene>
<name>A0AAQ3ESG3_BACIU</name>
<keyword evidence="2" id="KW-0812">Transmembrane</keyword>
<feature type="compositionally biased region" description="Basic and acidic residues" evidence="1">
    <location>
        <begin position="78"/>
        <end position="88"/>
    </location>
</feature>
<proteinExistence type="predicted"/>
<keyword evidence="2" id="KW-0472">Membrane</keyword>
<dbReference type="Proteomes" id="UP001229422">
    <property type="component" value="Chromosome"/>
</dbReference>
<dbReference type="EMBL" id="CP125292">
    <property type="protein sequence ID" value="WHM22372.1"/>
    <property type="molecule type" value="Genomic_DNA"/>
</dbReference>
<feature type="transmembrane region" description="Helical" evidence="2">
    <location>
        <begin position="34"/>
        <end position="51"/>
    </location>
</feature>
<evidence type="ECO:0000313" key="3">
    <source>
        <dbReference type="EMBL" id="WHM22372.1"/>
    </source>
</evidence>
<evidence type="ECO:0000313" key="4">
    <source>
        <dbReference type="Proteomes" id="UP001229422"/>
    </source>
</evidence>
<sequence>MILFMGFLSIFSTIGIVIGLFFLFFKRTRKKGKWILPISLLLSICGFTYMAQPKGSPTEKEFVTSSSSQQDGQDEISTEEKQQQIRKEAQDADFVEINVDNPPDKVVRIEGKVSAIENAEAGGKFIISSKEKNGYGVYNVFALFPTKLKENQTIILYGSVQKEKSENGGPLITGLFYDKAK</sequence>
<evidence type="ECO:0000256" key="2">
    <source>
        <dbReference type="SAM" id="Phobius"/>
    </source>
</evidence>